<sequence>MSIPSDIRPLVDELYQVLHDTESQATQGLFALRRAMSLFPQNEILMQYFSSITNFQFNVAGTRLQAEHIVGNVLMAGVPDEDVQKAGDYLAALLHMAPESKIMIDKVVERLEALP</sequence>
<accession>A0ABX2CVY4</accession>
<evidence type="ECO:0000313" key="1">
    <source>
        <dbReference type="EMBL" id="NQE34446.1"/>
    </source>
</evidence>
<proteinExistence type="predicted"/>
<reference evidence="1 2" key="1">
    <citation type="journal article" date="2020" name="Sci. Rep.">
        <title>A novel cyanobacterial geosmin producer, revising GeoA distribution and dispersion patterns in Bacteria.</title>
        <authorList>
            <person name="Churro C."/>
            <person name="Semedo-Aguiar A.P."/>
            <person name="Silva A.D."/>
            <person name="Pereira-Leal J.B."/>
            <person name="Leite R.B."/>
        </authorList>
    </citation>
    <scope>NUCLEOTIDE SEQUENCE [LARGE SCALE GENOMIC DNA]</scope>
    <source>
        <strain evidence="1 2">IPMA8</strain>
    </source>
</reference>
<name>A0ABX2CVY4_9CYAN</name>
<organism evidence="1 2">
    <name type="scientific">Microcoleus asticus IPMA8</name>
    <dbReference type="NCBI Taxonomy" id="2563858"/>
    <lineage>
        <taxon>Bacteria</taxon>
        <taxon>Bacillati</taxon>
        <taxon>Cyanobacteriota</taxon>
        <taxon>Cyanophyceae</taxon>
        <taxon>Oscillatoriophycideae</taxon>
        <taxon>Oscillatoriales</taxon>
        <taxon>Microcoleaceae</taxon>
        <taxon>Microcoleus</taxon>
        <taxon>Microcoleus asticus</taxon>
    </lineage>
</organism>
<keyword evidence="2" id="KW-1185">Reference proteome</keyword>
<dbReference type="RefSeq" id="WP_172187055.1">
    <property type="nucleotide sequence ID" value="NZ_CAWPPK010000235.1"/>
</dbReference>
<comment type="caution">
    <text evidence="1">The sequence shown here is derived from an EMBL/GenBank/DDBJ whole genome shotgun (WGS) entry which is preliminary data.</text>
</comment>
<dbReference type="EMBL" id="SRRZ01000031">
    <property type="protein sequence ID" value="NQE34446.1"/>
    <property type="molecule type" value="Genomic_DNA"/>
</dbReference>
<evidence type="ECO:0000313" key="2">
    <source>
        <dbReference type="Proteomes" id="UP000702425"/>
    </source>
</evidence>
<protein>
    <recommendedName>
        <fullName evidence="3">Tsi6 domain-containing protein</fullName>
    </recommendedName>
</protein>
<gene>
    <name evidence="1" type="ORF">E5S67_02172</name>
</gene>
<evidence type="ECO:0008006" key="3">
    <source>
        <dbReference type="Google" id="ProtNLM"/>
    </source>
</evidence>
<dbReference type="Proteomes" id="UP000702425">
    <property type="component" value="Unassembled WGS sequence"/>
</dbReference>